<evidence type="ECO:0000256" key="1">
    <source>
        <dbReference type="SAM" id="Coils"/>
    </source>
</evidence>
<evidence type="ECO:0000313" key="5">
    <source>
        <dbReference type="Proteomes" id="UP000199280"/>
    </source>
</evidence>
<dbReference type="STRING" id="640938.TR210_1670"/>
<reference evidence="3 5" key="2">
    <citation type="submission" date="2016-10" db="EMBL/GenBank/DDBJ databases">
        <authorList>
            <person name="Varghese N."/>
            <person name="Submissions S."/>
        </authorList>
    </citation>
    <scope>NUCLEOTIDE SEQUENCE [LARGE SCALE GENOMIC DNA]</scope>
    <source>
        <strain evidence="3 5">DSM 22150</strain>
    </source>
</reference>
<accession>A0A143YYC9</accession>
<evidence type="ECO:0000313" key="3">
    <source>
        <dbReference type="EMBL" id="SEJ72223.1"/>
    </source>
</evidence>
<evidence type="ECO:0000313" key="2">
    <source>
        <dbReference type="EMBL" id="CZQ99829.1"/>
    </source>
</evidence>
<reference evidence="2 4" key="1">
    <citation type="submission" date="2016-02" db="EMBL/GenBank/DDBJ databases">
        <authorList>
            <person name="Wen L."/>
            <person name="He K."/>
            <person name="Yang H."/>
        </authorList>
    </citation>
    <scope>NUCLEOTIDE SEQUENCE [LARGE SCALE GENOMIC DNA]</scope>
    <source>
        <strain evidence="2">Trichococcus_R210</strain>
    </source>
</reference>
<feature type="coiled-coil region" evidence="1">
    <location>
        <begin position="15"/>
        <end position="42"/>
    </location>
</feature>
<protein>
    <submittedName>
        <fullName evidence="2">Uncharacterized protein</fullName>
    </submittedName>
</protein>
<dbReference type="RefSeq" id="WP_068623064.1">
    <property type="nucleotide sequence ID" value="NZ_FJNB01000012.1"/>
</dbReference>
<sequence>MNNVERMHEKSTERNRVLVLQSQSLENEVQTARRRLKEADKYLIEATAQQRQEQTIESEERMNMRFQQFQIARIILKLTQEKMELFEKTIALFL</sequence>
<gene>
    <name evidence="3" type="ORF">SAMN05216375_12340</name>
    <name evidence="2" type="ORF">TR210_1670</name>
</gene>
<keyword evidence="1" id="KW-0175">Coiled coil</keyword>
<dbReference type="Proteomes" id="UP000199280">
    <property type="component" value="Unassembled WGS sequence"/>
</dbReference>
<dbReference type="EMBL" id="FNYT01000023">
    <property type="protein sequence ID" value="SEJ72223.1"/>
    <property type="molecule type" value="Genomic_DNA"/>
</dbReference>
<dbReference type="AlphaFoldDB" id="A0A143YYC9"/>
<proteinExistence type="predicted"/>
<evidence type="ECO:0000313" key="4">
    <source>
        <dbReference type="Proteomes" id="UP000076878"/>
    </source>
</evidence>
<name>A0A143YYC9_9LACT</name>
<dbReference type="Proteomes" id="UP000076878">
    <property type="component" value="Unassembled WGS sequence"/>
</dbReference>
<dbReference type="EMBL" id="FJNB01000012">
    <property type="protein sequence ID" value="CZQ99829.1"/>
    <property type="molecule type" value="Genomic_DNA"/>
</dbReference>
<organism evidence="2 4">
    <name type="scientific">Trichococcus ilyis</name>
    <dbReference type="NCBI Taxonomy" id="640938"/>
    <lineage>
        <taxon>Bacteria</taxon>
        <taxon>Bacillati</taxon>
        <taxon>Bacillota</taxon>
        <taxon>Bacilli</taxon>
        <taxon>Lactobacillales</taxon>
        <taxon>Carnobacteriaceae</taxon>
        <taxon>Trichococcus</taxon>
    </lineage>
</organism>
<keyword evidence="5" id="KW-1185">Reference proteome</keyword>